<accession>A0A7T5UFN3</accession>
<feature type="transmembrane region" description="Helical" evidence="1">
    <location>
        <begin position="98"/>
        <end position="117"/>
    </location>
</feature>
<keyword evidence="1" id="KW-1133">Transmembrane helix</keyword>
<organism evidence="2 3">
    <name type="scientific">Micavibrio aeruginosavorus</name>
    <dbReference type="NCBI Taxonomy" id="349221"/>
    <lineage>
        <taxon>Bacteria</taxon>
        <taxon>Pseudomonadati</taxon>
        <taxon>Bdellovibrionota</taxon>
        <taxon>Bdellovibrionia</taxon>
        <taxon>Bdellovibrionales</taxon>
        <taxon>Pseudobdellovibrionaceae</taxon>
        <taxon>Micavibrio</taxon>
    </lineage>
</organism>
<keyword evidence="1" id="KW-0472">Membrane</keyword>
<proteinExistence type="predicted"/>
<name>A0A7T5UFN3_9BACT</name>
<evidence type="ECO:0000256" key="1">
    <source>
        <dbReference type="SAM" id="Phobius"/>
    </source>
</evidence>
<dbReference type="Proteomes" id="UP000595362">
    <property type="component" value="Chromosome"/>
</dbReference>
<protein>
    <submittedName>
        <fullName evidence="2">Uncharacterized protein</fullName>
    </submittedName>
</protein>
<evidence type="ECO:0000313" key="2">
    <source>
        <dbReference type="EMBL" id="QQG35374.1"/>
    </source>
</evidence>
<evidence type="ECO:0000313" key="3">
    <source>
        <dbReference type="Proteomes" id="UP000595362"/>
    </source>
</evidence>
<gene>
    <name evidence="2" type="ORF">HYS17_07400</name>
</gene>
<sequence>MRRHIVWFVLASEVSHLFCCILPTLAAVLSLAVGVGMLPTAFATLHDIIHGYEVPVIIFSAIMLLLGWGAYCMALKTDCHALGHDEHKCHRTTDRSKIILLIGTCLFFVNLTIYFALHAPLNGSQPETRAAIASEEVLEHKGHHH</sequence>
<feature type="transmembrane region" description="Helical" evidence="1">
    <location>
        <begin position="56"/>
        <end position="77"/>
    </location>
</feature>
<dbReference type="AlphaFoldDB" id="A0A7T5UFN3"/>
<reference evidence="2 3" key="1">
    <citation type="submission" date="2020-07" db="EMBL/GenBank/DDBJ databases">
        <title>Huge and variable diversity of episymbiotic CPR bacteria and DPANN archaea in groundwater ecosystems.</title>
        <authorList>
            <person name="He C.Y."/>
            <person name="Keren R."/>
            <person name="Whittaker M."/>
            <person name="Farag I.F."/>
            <person name="Doudna J."/>
            <person name="Cate J.H.D."/>
            <person name="Banfield J.F."/>
        </authorList>
    </citation>
    <scope>NUCLEOTIDE SEQUENCE [LARGE SCALE GENOMIC DNA]</scope>
    <source>
        <strain evidence="2">NC_groundwater_70_Ag_B-0.1um_54_66</strain>
    </source>
</reference>
<keyword evidence="1" id="KW-0812">Transmembrane</keyword>
<dbReference type="EMBL" id="CP066681">
    <property type="protein sequence ID" value="QQG35374.1"/>
    <property type="molecule type" value="Genomic_DNA"/>
</dbReference>